<evidence type="ECO:0000256" key="1">
    <source>
        <dbReference type="ARBA" id="ARBA00004571"/>
    </source>
</evidence>
<keyword evidence="5 7" id="KW-0472">Membrane</keyword>
<dbReference type="InterPro" id="IPR036942">
    <property type="entry name" value="Beta-barrel_TonB_sf"/>
</dbReference>
<dbReference type="EMBL" id="AAGSMQ010000033">
    <property type="protein sequence ID" value="EBR5103213.1"/>
    <property type="molecule type" value="Genomic_DNA"/>
</dbReference>
<comment type="subcellular location">
    <subcellularLocation>
        <location evidence="1 7">Cell outer membrane</location>
        <topology evidence="1 7">Multi-pass membrane protein</topology>
    </subcellularLocation>
</comment>
<dbReference type="Gene3D" id="2.40.170.20">
    <property type="entry name" value="TonB-dependent receptor, beta-barrel domain"/>
    <property type="match status" value="1"/>
</dbReference>
<accession>A0A5U7RRM9</accession>
<reference evidence="9" key="1">
    <citation type="submission" date="2018-07" db="EMBL/GenBank/DDBJ databases">
        <authorList>
            <consortium name="PulseNet: The National Subtyping Network for Foodborne Disease Surveillance"/>
            <person name="Tarr C.L."/>
            <person name="Trees E."/>
            <person name="Katz L.S."/>
            <person name="Carleton-Romer H.A."/>
            <person name="Stroika S."/>
            <person name="Kucerova Z."/>
            <person name="Roache K.F."/>
            <person name="Sabol A.L."/>
            <person name="Besser J."/>
            <person name="Gerner-Smidt P."/>
        </authorList>
    </citation>
    <scope>NUCLEOTIDE SEQUENCE</scope>
    <source>
        <strain evidence="9">PNUSAS007347</strain>
    </source>
</reference>
<gene>
    <name evidence="9" type="ORF">B2O45_24170</name>
</gene>
<keyword evidence="3 7" id="KW-1134">Transmembrane beta strand</keyword>
<evidence type="ECO:0000256" key="2">
    <source>
        <dbReference type="ARBA" id="ARBA00022448"/>
    </source>
</evidence>
<evidence type="ECO:0000256" key="5">
    <source>
        <dbReference type="ARBA" id="ARBA00023136"/>
    </source>
</evidence>
<dbReference type="InterPro" id="IPR010917">
    <property type="entry name" value="TonB_rcpt_CS"/>
</dbReference>
<protein>
    <submittedName>
        <fullName evidence="9">TonB-dependent receptor</fullName>
    </submittedName>
</protein>
<keyword evidence="6 7" id="KW-0998">Cell outer membrane</keyword>
<dbReference type="PANTHER" id="PTHR32552">
    <property type="entry name" value="FERRICHROME IRON RECEPTOR-RELATED"/>
    <property type="match status" value="1"/>
</dbReference>
<feature type="short sequence motif" description="TonB C-terminal box" evidence="8">
    <location>
        <begin position="74"/>
        <end position="91"/>
    </location>
</feature>
<keyword evidence="4 7" id="KW-0812">Transmembrane</keyword>
<sequence length="91" mass="10243">MPDILPDLRTSLRWRHEGSASADEQNNIRVPSHDLIDLYVNYDTDALGRPVTARFGVTNLTDKKYWGVAGGYNGIFVGEPRTFMANVSVRF</sequence>
<organism evidence="9">
    <name type="scientific">Salmonella enterica</name>
    <name type="common">Salmonella choleraesuis</name>
    <dbReference type="NCBI Taxonomy" id="28901"/>
    <lineage>
        <taxon>Bacteria</taxon>
        <taxon>Pseudomonadati</taxon>
        <taxon>Pseudomonadota</taxon>
        <taxon>Gammaproteobacteria</taxon>
        <taxon>Enterobacterales</taxon>
        <taxon>Enterobacteriaceae</taxon>
        <taxon>Salmonella</taxon>
    </lineage>
</organism>
<evidence type="ECO:0000256" key="7">
    <source>
        <dbReference type="PROSITE-ProRule" id="PRU01360"/>
    </source>
</evidence>
<keyword evidence="9" id="KW-0675">Receptor</keyword>
<evidence type="ECO:0000256" key="4">
    <source>
        <dbReference type="ARBA" id="ARBA00022692"/>
    </source>
</evidence>
<name>A0A5U7RRM9_SALER</name>
<dbReference type="AlphaFoldDB" id="A0A5U7RRM9"/>
<comment type="caution">
    <text evidence="9">The sequence shown here is derived from an EMBL/GenBank/DDBJ whole genome shotgun (WGS) entry which is preliminary data.</text>
</comment>
<keyword evidence="2 7" id="KW-0813">Transport</keyword>
<proteinExistence type="inferred from homology"/>
<evidence type="ECO:0000313" key="9">
    <source>
        <dbReference type="EMBL" id="EBR5103213.1"/>
    </source>
</evidence>
<comment type="similarity">
    <text evidence="7">Belongs to the TonB-dependent receptor family.</text>
</comment>
<dbReference type="InterPro" id="IPR039426">
    <property type="entry name" value="TonB-dep_rcpt-like"/>
</dbReference>
<evidence type="ECO:0000256" key="3">
    <source>
        <dbReference type="ARBA" id="ARBA00022452"/>
    </source>
</evidence>
<dbReference type="PROSITE" id="PS52016">
    <property type="entry name" value="TONB_DEPENDENT_REC_3"/>
    <property type="match status" value="1"/>
</dbReference>
<evidence type="ECO:0000256" key="8">
    <source>
        <dbReference type="PROSITE-ProRule" id="PRU10144"/>
    </source>
</evidence>
<dbReference type="GO" id="GO:0015344">
    <property type="term" value="F:siderophore uptake transmembrane transporter activity"/>
    <property type="evidence" value="ECO:0007669"/>
    <property type="project" value="TreeGrafter"/>
</dbReference>
<evidence type="ECO:0000256" key="6">
    <source>
        <dbReference type="ARBA" id="ARBA00023237"/>
    </source>
</evidence>
<dbReference type="GO" id="GO:0009279">
    <property type="term" value="C:cell outer membrane"/>
    <property type="evidence" value="ECO:0007669"/>
    <property type="project" value="UniProtKB-SubCell"/>
</dbReference>
<dbReference type="PROSITE" id="PS01156">
    <property type="entry name" value="TONB_DEPENDENT_REC_2"/>
    <property type="match status" value="1"/>
</dbReference>
<dbReference type="PANTHER" id="PTHR32552:SF82">
    <property type="entry name" value="FCUA PROTEIN"/>
    <property type="match status" value="1"/>
</dbReference>
<dbReference type="SUPFAM" id="SSF56935">
    <property type="entry name" value="Porins"/>
    <property type="match status" value="1"/>
</dbReference>